<keyword evidence="2" id="KW-1185">Reference proteome</keyword>
<reference evidence="1 2" key="1">
    <citation type="submission" date="2017-07" db="EMBL/GenBank/DDBJ databases">
        <title>First draft Genome Sequence of Nocardia cerradoensis isolated from human infection.</title>
        <authorList>
            <person name="Carrasco G."/>
        </authorList>
    </citation>
    <scope>NUCLEOTIDE SEQUENCE [LARGE SCALE GENOMIC DNA]</scope>
    <source>
        <strain evidence="1 2">CNM20130759</strain>
    </source>
</reference>
<evidence type="ECO:0000313" key="2">
    <source>
        <dbReference type="Proteomes" id="UP000215506"/>
    </source>
</evidence>
<dbReference type="InterPro" id="IPR038555">
    <property type="entry name" value="Zincin_1_sf"/>
</dbReference>
<proteinExistence type="predicted"/>
<accession>A0A231HCJ9</accession>
<gene>
    <name evidence="1" type="ORF">B7C42_01508</name>
</gene>
<dbReference type="Proteomes" id="UP000215506">
    <property type="component" value="Unassembled WGS sequence"/>
</dbReference>
<evidence type="ECO:0008006" key="3">
    <source>
        <dbReference type="Google" id="ProtNLM"/>
    </source>
</evidence>
<dbReference type="RefSeq" id="WP_039775140.1">
    <property type="nucleotide sequence ID" value="NZ_JAAXOR010000005.1"/>
</dbReference>
<comment type="caution">
    <text evidence="1">The sequence shown here is derived from an EMBL/GenBank/DDBJ whole genome shotgun (WGS) entry which is preliminary data.</text>
</comment>
<dbReference type="EMBL" id="NGAF01000002">
    <property type="protein sequence ID" value="OXR46538.1"/>
    <property type="molecule type" value="Genomic_DNA"/>
</dbReference>
<dbReference type="SUPFAM" id="SSF55486">
    <property type="entry name" value="Metalloproteases ('zincins'), catalytic domain"/>
    <property type="match status" value="1"/>
</dbReference>
<name>A0A231HCJ9_9NOCA</name>
<protein>
    <recommendedName>
        <fullName evidence="3">Metallopeptidase family protein</fullName>
    </recommendedName>
</protein>
<sequence>MPVSMSESRFEELVGDALDTIPPALAGAIENVVVLIEARNPEDPHLLGLYHGIALTDRVDSQYGGALPDTVTIYRDTILEMCDDERQVVEEVAITVIHEIAHYFGIDEERLHQLGWG</sequence>
<organism evidence="1 2">
    <name type="scientific">Nocardia cerradoensis</name>
    <dbReference type="NCBI Taxonomy" id="85688"/>
    <lineage>
        <taxon>Bacteria</taxon>
        <taxon>Bacillati</taxon>
        <taxon>Actinomycetota</taxon>
        <taxon>Actinomycetes</taxon>
        <taxon>Mycobacteriales</taxon>
        <taxon>Nocardiaceae</taxon>
        <taxon>Nocardia</taxon>
    </lineage>
</organism>
<dbReference type="AlphaFoldDB" id="A0A231HCJ9"/>
<dbReference type="Pfam" id="PF06262">
    <property type="entry name" value="Zincin_1"/>
    <property type="match status" value="1"/>
</dbReference>
<dbReference type="InterPro" id="IPR010428">
    <property type="entry name" value="Zincin_1"/>
</dbReference>
<dbReference type="Gene3D" id="3.30.2010.20">
    <property type="match status" value="1"/>
</dbReference>
<dbReference type="CDD" id="cd12952">
    <property type="entry name" value="MMP_ACEL2062"/>
    <property type="match status" value="1"/>
</dbReference>
<evidence type="ECO:0000313" key="1">
    <source>
        <dbReference type="EMBL" id="OXR46538.1"/>
    </source>
</evidence>